<sequence length="344" mass="37671">MLPPVDDQVLRDNPEFARLYAKLTNVVLNPDGTTRHDQAEKKRAAVRKELDEHRLSAAKHRLLAHAIATASPPDFKPPVAKSISQPGQRRREVAAAADVPQPLLDLLLILPQLLEAEDALPAESVDLLLSSPPLSELGSMMPDLAALVASNLHSSALSLARLTRPTTNASYLHRHIASLSQDHAALLAGLDKARQDLAVARARSLATLVELLHTYTQCLSHLVRCLEAKHGVVARSLELRATDAALQAQRVDADSQAALRSLTKDMYSPEAVAALRNYAAHLQDAKLRATDRLRSLQAELGEYGVGTTGGEGREKTMREMGRVHCEMTRQIEEVKRDLERLQDS</sequence>
<proteinExistence type="predicted"/>
<organism evidence="1 2">
    <name type="scientific">Purpureocillium lavendulum</name>
    <dbReference type="NCBI Taxonomy" id="1247861"/>
    <lineage>
        <taxon>Eukaryota</taxon>
        <taxon>Fungi</taxon>
        <taxon>Dikarya</taxon>
        <taxon>Ascomycota</taxon>
        <taxon>Pezizomycotina</taxon>
        <taxon>Sordariomycetes</taxon>
        <taxon>Hypocreomycetidae</taxon>
        <taxon>Hypocreales</taxon>
        <taxon>Ophiocordycipitaceae</taxon>
        <taxon>Purpureocillium</taxon>
    </lineage>
</organism>
<dbReference type="Proteomes" id="UP001163105">
    <property type="component" value="Unassembled WGS sequence"/>
</dbReference>
<comment type="caution">
    <text evidence="1">The sequence shown here is derived from an EMBL/GenBank/DDBJ whole genome shotgun (WGS) entry which is preliminary data.</text>
</comment>
<protein>
    <submittedName>
        <fullName evidence="1">PAK-box/P21-Rho-binding protein</fullName>
    </submittedName>
</protein>
<keyword evidence="2" id="KW-1185">Reference proteome</keyword>
<reference evidence="1" key="1">
    <citation type="submission" date="2023-01" db="EMBL/GenBank/DDBJ databases">
        <title>The growth and conidiation of Purpureocillium lavendulum are regulated by nitrogen source and histone H3K14 acetylation.</title>
        <authorList>
            <person name="Tang P."/>
            <person name="Han J."/>
            <person name="Zhang C."/>
            <person name="Tang P."/>
            <person name="Qi F."/>
            <person name="Zhang K."/>
            <person name="Liang L."/>
        </authorList>
    </citation>
    <scope>NUCLEOTIDE SEQUENCE</scope>
    <source>
        <strain evidence="1">YMF1.00683</strain>
    </source>
</reference>
<accession>A0AB34FUH7</accession>
<dbReference type="AlphaFoldDB" id="A0AB34FUH7"/>
<dbReference type="EMBL" id="JAQHRD010000004">
    <property type="protein sequence ID" value="KAJ6441720.1"/>
    <property type="molecule type" value="Genomic_DNA"/>
</dbReference>
<evidence type="ECO:0000313" key="1">
    <source>
        <dbReference type="EMBL" id="KAJ6441720.1"/>
    </source>
</evidence>
<gene>
    <name evidence="1" type="ORF">O9K51_05271</name>
</gene>
<name>A0AB34FUH7_9HYPO</name>
<evidence type="ECO:0000313" key="2">
    <source>
        <dbReference type="Proteomes" id="UP001163105"/>
    </source>
</evidence>